<feature type="compositionally biased region" description="Gly residues" evidence="5">
    <location>
        <begin position="168"/>
        <end position="178"/>
    </location>
</feature>
<dbReference type="InterPro" id="IPR051045">
    <property type="entry name" value="TonB-dependent_transducer"/>
</dbReference>
<evidence type="ECO:0000256" key="1">
    <source>
        <dbReference type="ARBA" id="ARBA00004167"/>
    </source>
</evidence>
<dbReference type="OrthoDB" id="5432798at2"/>
<proteinExistence type="predicted"/>
<dbReference type="RefSeq" id="WP_012175627.1">
    <property type="nucleotide sequence ID" value="NC_009943.1"/>
</dbReference>
<dbReference type="Gene3D" id="3.30.1150.10">
    <property type="match status" value="1"/>
</dbReference>
<dbReference type="HOGENOM" id="CLU_857184_0_0_7"/>
<comment type="subcellular location">
    <subcellularLocation>
        <location evidence="1">Membrane</location>
        <topology evidence="1">Single-pass membrane protein</topology>
    </subcellularLocation>
</comment>
<evidence type="ECO:0000256" key="6">
    <source>
        <dbReference type="SAM" id="Phobius"/>
    </source>
</evidence>
<feature type="transmembrane region" description="Helical" evidence="6">
    <location>
        <begin position="20"/>
        <end position="40"/>
    </location>
</feature>
<feature type="compositionally biased region" description="Low complexity" evidence="5">
    <location>
        <begin position="94"/>
        <end position="110"/>
    </location>
</feature>
<feature type="compositionally biased region" description="Low complexity" evidence="5">
    <location>
        <begin position="68"/>
        <end position="83"/>
    </location>
</feature>
<evidence type="ECO:0000256" key="5">
    <source>
        <dbReference type="SAM" id="MobiDB-lite"/>
    </source>
</evidence>
<dbReference type="KEGG" id="dol:Dole_2211"/>
<evidence type="ECO:0000256" key="2">
    <source>
        <dbReference type="ARBA" id="ARBA00022692"/>
    </source>
</evidence>
<evidence type="ECO:0000256" key="3">
    <source>
        <dbReference type="ARBA" id="ARBA00022989"/>
    </source>
</evidence>
<feature type="compositionally biased region" description="Polar residues" evidence="5">
    <location>
        <begin position="151"/>
        <end position="161"/>
    </location>
</feature>
<dbReference type="AlphaFoldDB" id="A8ZUI3"/>
<evidence type="ECO:0000313" key="8">
    <source>
        <dbReference type="Proteomes" id="UP000008561"/>
    </source>
</evidence>
<keyword evidence="2 6" id="KW-0812">Transmembrane</keyword>
<gene>
    <name evidence="7" type="ordered locus">Dole_2211</name>
</gene>
<dbReference type="Proteomes" id="UP000008561">
    <property type="component" value="Chromosome"/>
</dbReference>
<keyword evidence="8" id="KW-1185">Reference proteome</keyword>
<name>A8ZUI3_DESOH</name>
<feature type="region of interest" description="Disordered" evidence="5">
    <location>
        <begin position="68"/>
        <end position="137"/>
    </location>
</feature>
<dbReference type="PANTHER" id="PTHR33446">
    <property type="entry name" value="PROTEIN TONB-RELATED"/>
    <property type="match status" value="1"/>
</dbReference>
<evidence type="ECO:0000256" key="4">
    <source>
        <dbReference type="ARBA" id="ARBA00023136"/>
    </source>
</evidence>
<dbReference type="InterPro" id="IPR006260">
    <property type="entry name" value="TonB/TolA_C"/>
</dbReference>
<dbReference type="PANTHER" id="PTHR33446:SF13">
    <property type="entry name" value="TONB PROTEIN"/>
    <property type="match status" value="1"/>
</dbReference>
<dbReference type="Pfam" id="PF13103">
    <property type="entry name" value="TonB_2"/>
    <property type="match status" value="1"/>
</dbReference>
<feature type="region of interest" description="Disordered" evidence="5">
    <location>
        <begin position="151"/>
        <end position="178"/>
    </location>
</feature>
<keyword evidence="4 6" id="KW-0472">Membrane</keyword>
<evidence type="ECO:0000313" key="7">
    <source>
        <dbReference type="EMBL" id="ABW68015.1"/>
    </source>
</evidence>
<dbReference type="SUPFAM" id="SSF74653">
    <property type="entry name" value="TolA/TonB C-terminal domain"/>
    <property type="match status" value="1"/>
</dbReference>
<dbReference type="eggNOG" id="COG0810">
    <property type="taxonomic scope" value="Bacteria"/>
</dbReference>
<dbReference type="GO" id="GO:0016020">
    <property type="term" value="C:membrane"/>
    <property type="evidence" value="ECO:0007669"/>
    <property type="project" value="UniProtKB-SubCell"/>
</dbReference>
<dbReference type="NCBIfam" id="TIGR01352">
    <property type="entry name" value="tonB_Cterm"/>
    <property type="match status" value="1"/>
</dbReference>
<keyword evidence="3 6" id="KW-1133">Transmembrane helix</keyword>
<accession>A8ZUI3</accession>
<sequence>MAVSYHASLLDDRHTGSGSFAAWMSLSFGFHLLVLVLLVVSGSYSGCQKRSFPMGAISVDLVSLPGPASGPSKPAAVAGKTAPAPAPPVRESKAPAYEKPAVVPKPKAAVSTKKNTAPVKASPRTAPAAAPEAEDTGDAELAKTLADLEQKVSQTEQNVSISGQSNGPAGGGGTGAGGGRAASALEIYNVEMGFQIRKNWVSPMGVDENLQAVIAIHIAADGSLMDLRFEKRSGNDTYDESARKAILKSVPLPPLPKGFVLHRVNLEFTPKDAR</sequence>
<dbReference type="STRING" id="96561.Dole_2211"/>
<reference evidence="7 8" key="1">
    <citation type="submission" date="2007-10" db="EMBL/GenBank/DDBJ databases">
        <title>Complete sequence of Desulfococcus oleovorans Hxd3.</title>
        <authorList>
            <consortium name="US DOE Joint Genome Institute"/>
            <person name="Copeland A."/>
            <person name="Lucas S."/>
            <person name="Lapidus A."/>
            <person name="Barry K."/>
            <person name="Glavina del Rio T."/>
            <person name="Dalin E."/>
            <person name="Tice H."/>
            <person name="Pitluck S."/>
            <person name="Kiss H."/>
            <person name="Brettin T."/>
            <person name="Bruce D."/>
            <person name="Detter J.C."/>
            <person name="Han C."/>
            <person name="Schmutz J."/>
            <person name="Larimer F."/>
            <person name="Land M."/>
            <person name="Hauser L."/>
            <person name="Kyrpides N."/>
            <person name="Kim E."/>
            <person name="Wawrik B."/>
            <person name="Richardson P."/>
        </authorList>
    </citation>
    <scope>NUCLEOTIDE SEQUENCE [LARGE SCALE GENOMIC DNA]</scope>
    <source>
        <strain evidence="8">DSM 6200 / JCM 39069 / Hxd3</strain>
    </source>
</reference>
<protein>
    <submittedName>
        <fullName evidence="7">TonB family protein</fullName>
    </submittedName>
</protein>
<dbReference type="EMBL" id="CP000859">
    <property type="protein sequence ID" value="ABW68015.1"/>
    <property type="molecule type" value="Genomic_DNA"/>
</dbReference>
<organism evidence="7 8">
    <name type="scientific">Desulfosudis oleivorans (strain DSM 6200 / JCM 39069 / Hxd3)</name>
    <name type="common">Desulfococcus oleovorans</name>
    <dbReference type="NCBI Taxonomy" id="96561"/>
    <lineage>
        <taxon>Bacteria</taxon>
        <taxon>Pseudomonadati</taxon>
        <taxon>Thermodesulfobacteriota</taxon>
        <taxon>Desulfobacteria</taxon>
        <taxon>Desulfobacterales</taxon>
        <taxon>Desulfosudaceae</taxon>
        <taxon>Desulfosudis</taxon>
    </lineage>
</organism>